<dbReference type="SUPFAM" id="SSF53067">
    <property type="entry name" value="Actin-like ATPase domain"/>
    <property type="match status" value="2"/>
</dbReference>
<dbReference type="AlphaFoldDB" id="M1LVV4"/>
<dbReference type="EMBL" id="CP003807">
    <property type="protein sequence ID" value="AGF49687.1"/>
    <property type="molecule type" value="Genomic_DNA"/>
</dbReference>
<dbReference type="Pfam" id="PF00012">
    <property type="entry name" value="HSP70"/>
    <property type="match status" value="1"/>
</dbReference>
<keyword evidence="3 4" id="KW-0067">ATP-binding</keyword>
<reference evidence="5 6" key="1">
    <citation type="journal article" date="2013" name="Genome Biol. Evol.">
        <title>Genome evolution and phylogenomic analysis of candidatus kinetoplastibacterium, the betaproteobacterial endosymbionts of strigomonas and angomonas.</title>
        <authorList>
            <person name="Alves J.M."/>
            <person name="Serrano M.G."/>
            <person name="Maia da Silva F."/>
            <person name="Voegtly L.J."/>
            <person name="Matveyev A.V."/>
            <person name="Teixeira M.M."/>
            <person name="Camargo E.P."/>
            <person name="Buck G.A."/>
        </authorList>
    </citation>
    <scope>NUCLEOTIDE SEQUENCE [LARGE SCALE GENOMIC DNA]</scope>
    <source>
        <strain evidence="5 6">TCC012E</strain>
    </source>
</reference>
<dbReference type="PATRIC" id="fig|1208922.3.peg.239"/>
<comment type="similarity">
    <text evidence="1 4">Belongs to the heat shock protein 70 family.</text>
</comment>
<evidence type="ECO:0000256" key="2">
    <source>
        <dbReference type="ARBA" id="ARBA00022741"/>
    </source>
</evidence>
<organism evidence="5 6">
    <name type="scientific">Candidatus Kinetoplastidibacterium blastocrithidiae TCC012E</name>
    <dbReference type="NCBI Taxonomy" id="1208922"/>
    <lineage>
        <taxon>Bacteria</taxon>
        <taxon>Pseudomonadati</taxon>
        <taxon>Pseudomonadota</taxon>
        <taxon>Betaproteobacteria</taxon>
        <taxon>Candidatus Kinetoplastidibacterium</taxon>
    </lineage>
</organism>
<evidence type="ECO:0000313" key="5">
    <source>
        <dbReference type="EMBL" id="AGF49687.1"/>
    </source>
</evidence>
<dbReference type="InterPro" id="IPR029047">
    <property type="entry name" value="HSP70_peptide-bd_sf"/>
</dbReference>
<dbReference type="GO" id="GO:0005524">
    <property type="term" value="F:ATP binding"/>
    <property type="evidence" value="ECO:0007669"/>
    <property type="project" value="UniProtKB-KW"/>
</dbReference>
<dbReference type="Gene3D" id="2.60.34.10">
    <property type="entry name" value="Substrate Binding Domain Of DNAk, Chain A, domain 1"/>
    <property type="match status" value="1"/>
</dbReference>
<name>M1LVV4_9PROT</name>
<gene>
    <name evidence="5" type="ORF">BCUE_0487</name>
</gene>
<dbReference type="KEGG" id="kbt:BCUE_0487"/>
<dbReference type="Gene3D" id="3.30.420.40">
    <property type="match status" value="2"/>
</dbReference>
<evidence type="ECO:0000256" key="1">
    <source>
        <dbReference type="ARBA" id="ARBA00007381"/>
    </source>
</evidence>
<dbReference type="InterPro" id="IPR013126">
    <property type="entry name" value="Hsp_70_fam"/>
</dbReference>
<dbReference type="PROSITE" id="PS00329">
    <property type="entry name" value="HSP70_2"/>
    <property type="match status" value="1"/>
</dbReference>
<protein>
    <submittedName>
        <fullName evidence="5">Molecular chaperone HscA</fullName>
    </submittedName>
</protein>
<accession>M1LVV4</accession>
<dbReference type="SUPFAM" id="SSF100920">
    <property type="entry name" value="Heat shock protein 70kD (HSP70), peptide-binding domain"/>
    <property type="match status" value="1"/>
</dbReference>
<dbReference type="PANTHER" id="PTHR19375">
    <property type="entry name" value="HEAT SHOCK PROTEIN 70KDA"/>
    <property type="match status" value="1"/>
</dbReference>
<evidence type="ECO:0000313" key="6">
    <source>
        <dbReference type="Proteomes" id="UP000011563"/>
    </source>
</evidence>
<dbReference type="PROSITE" id="PS01036">
    <property type="entry name" value="HSP70_3"/>
    <property type="match status" value="1"/>
</dbReference>
<keyword evidence="6" id="KW-1185">Reference proteome</keyword>
<dbReference type="HOGENOM" id="CLU_005965_2_1_4"/>
<dbReference type="NCBIfam" id="NF003520">
    <property type="entry name" value="PRK05183.1"/>
    <property type="match status" value="1"/>
</dbReference>
<dbReference type="InterPro" id="IPR018181">
    <property type="entry name" value="Heat_shock_70_CS"/>
</dbReference>
<dbReference type="PROSITE" id="PS00297">
    <property type="entry name" value="HSP70_1"/>
    <property type="match status" value="1"/>
</dbReference>
<dbReference type="PRINTS" id="PR00301">
    <property type="entry name" value="HEATSHOCK70"/>
</dbReference>
<proteinExistence type="inferred from homology"/>
<dbReference type="GO" id="GO:0140662">
    <property type="term" value="F:ATP-dependent protein folding chaperone"/>
    <property type="evidence" value="ECO:0007669"/>
    <property type="project" value="InterPro"/>
</dbReference>
<sequence length="622" mass="69596">MELLQISEPSGQFCEKHKKIILGIDLGTTNSLVAFINDNDSPEVLCDDFNRSLFPSVVGFLDDGKMLTSHKAFELNSNEIVSSFKKFMGRSFEDSKYLHSTYELLEKEGILKIHTSYGDFTPLELSSKILSHLYKIAINRIGREVKDVIITVPAYFNETQRQDTILAARLVGLNVIRLLNEPTAAAIAYGIGNLKEGIYAVFDLGGGTFDISILKLMEGVFDVIATSGDNALGGDDFDLAIVDYVINLFTKNEVSFEEKSNLMRIAKETRECLTNNDSALFYTPSEIGSHIEISNSTFYEIVDPLIKRISKCIKRSLVDAKLRIDDICGVIMVGGSTRMPIVRDFVSNYFKKKDLLSNIDPDKVVAIGAALYGDMLLNRNSLSKEWQLLDVTPLSLGIEVSGGLVERIIHRNSKIPVSHSQDFTTMRDGQTAMKIHVLQGESDVVEKCRSLSYFELNNIPAMPAGKARINITFQIDSDGLLLVSAKEKSTGLGSSVIVNNLNRMLHEDIRSLLQSDNNNLENKDSSQLHKLKSRLRSLVNSINSILDADYSLIGDHESSYIQDRIMIANKMLNAQDINSNKLMDDINYFSLLAENFAKLKINRSLQETLLNKKFNYQYSKNI</sequence>
<dbReference type="Gene3D" id="3.90.640.10">
    <property type="entry name" value="Actin, Chain A, domain 4"/>
    <property type="match status" value="1"/>
</dbReference>
<evidence type="ECO:0000256" key="4">
    <source>
        <dbReference type="RuleBase" id="RU003322"/>
    </source>
</evidence>
<evidence type="ECO:0000256" key="3">
    <source>
        <dbReference type="ARBA" id="ARBA00022840"/>
    </source>
</evidence>
<dbReference type="Proteomes" id="UP000011563">
    <property type="component" value="Chromosome"/>
</dbReference>
<keyword evidence="2 4" id="KW-0547">Nucleotide-binding</keyword>
<dbReference type="RefSeq" id="WP_015389992.1">
    <property type="nucleotide sequence ID" value="NC_020285.1"/>
</dbReference>
<dbReference type="InterPro" id="IPR043129">
    <property type="entry name" value="ATPase_NBD"/>
</dbReference>